<keyword evidence="1" id="KW-1015">Disulfide bond</keyword>
<dbReference type="PROSITE" id="PS50026">
    <property type="entry name" value="EGF_3"/>
    <property type="match status" value="2"/>
</dbReference>
<evidence type="ECO:0000313" key="6">
    <source>
        <dbReference type="EMBL" id="EAL62532.1"/>
    </source>
</evidence>
<dbReference type="InterPro" id="IPR053331">
    <property type="entry name" value="EGF-like_comC"/>
</dbReference>
<evidence type="ECO:0000256" key="4">
    <source>
        <dbReference type="SAM" id="SignalP"/>
    </source>
</evidence>
<feature type="disulfide bond" evidence="1">
    <location>
        <begin position="624"/>
        <end position="634"/>
    </location>
</feature>
<dbReference type="PRINTS" id="PR00011">
    <property type="entry name" value="EGFLAMININ"/>
</dbReference>
<evidence type="ECO:0000256" key="2">
    <source>
        <dbReference type="SAM" id="MobiDB-lite"/>
    </source>
</evidence>
<dbReference type="SMART" id="SM00181">
    <property type="entry name" value="EGF"/>
    <property type="match status" value="7"/>
</dbReference>
<evidence type="ECO:0000313" key="7">
    <source>
        <dbReference type="Proteomes" id="UP000002195"/>
    </source>
</evidence>
<dbReference type="HOGENOM" id="CLU_003793_0_0_1"/>
<name>Q54GX9_DICDI</name>
<dbReference type="PROSITE" id="PS01186">
    <property type="entry name" value="EGF_2"/>
    <property type="match status" value="1"/>
</dbReference>
<reference evidence="6 7" key="1">
    <citation type="journal article" date="2005" name="Nature">
        <title>The genome of the social amoeba Dictyostelium discoideum.</title>
        <authorList>
            <consortium name="The Dictyostelium discoideum Sequencing Consortium"/>
            <person name="Eichinger L."/>
            <person name="Pachebat J.A."/>
            <person name="Glockner G."/>
            <person name="Rajandream M.A."/>
            <person name="Sucgang R."/>
            <person name="Berriman M."/>
            <person name="Song J."/>
            <person name="Olsen R."/>
            <person name="Szafranski K."/>
            <person name="Xu Q."/>
            <person name="Tunggal B."/>
            <person name="Kummerfeld S."/>
            <person name="Madera M."/>
            <person name="Konfortov B.A."/>
            <person name="Rivero F."/>
            <person name="Bankier A.T."/>
            <person name="Lehmann R."/>
            <person name="Hamlin N."/>
            <person name="Davies R."/>
            <person name="Gaudet P."/>
            <person name="Fey P."/>
            <person name="Pilcher K."/>
            <person name="Chen G."/>
            <person name="Saunders D."/>
            <person name="Sodergren E."/>
            <person name="Davis P."/>
            <person name="Kerhornou A."/>
            <person name="Nie X."/>
            <person name="Hall N."/>
            <person name="Anjard C."/>
            <person name="Hemphill L."/>
            <person name="Bason N."/>
            <person name="Farbrother P."/>
            <person name="Desany B."/>
            <person name="Just E."/>
            <person name="Morio T."/>
            <person name="Rost R."/>
            <person name="Churcher C."/>
            <person name="Cooper J."/>
            <person name="Haydock S."/>
            <person name="van Driessche N."/>
            <person name="Cronin A."/>
            <person name="Goodhead I."/>
            <person name="Muzny D."/>
            <person name="Mourier T."/>
            <person name="Pain A."/>
            <person name="Lu M."/>
            <person name="Harper D."/>
            <person name="Lindsay R."/>
            <person name="Hauser H."/>
            <person name="James K."/>
            <person name="Quiles M."/>
            <person name="Madan Babu M."/>
            <person name="Saito T."/>
            <person name="Buchrieser C."/>
            <person name="Wardroper A."/>
            <person name="Felder M."/>
            <person name="Thangavelu M."/>
            <person name="Johnson D."/>
            <person name="Knights A."/>
            <person name="Loulseged H."/>
            <person name="Mungall K."/>
            <person name="Oliver K."/>
            <person name="Price C."/>
            <person name="Quail M.A."/>
            <person name="Urushihara H."/>
            <person name="Hernandez J."/>
            <person name="Rabbinowitsch E."/>
            <person name="Steffen D."/>
            <person name="Sanders M."/>
            <person name="Ma J."/>
            <person name="Kohara Y."/>
            <person name="Sharp S."/>
            <person name="Simmonds M."/>
            <person name="Spiegler S."/>
            <person name="Tivey A."/>
            <person name="Sugano S."/>
            <person name="White B."/>
            <person name="Walker D."/>
            <person name="Woodward J."/>
            <person name="Winckler T."/>
            <person name="Tanaka Y."/>
            <person name="Shaulsky G."/>
            <person name="Schleicher M."/>
            <person name="Weinstock G."/>
            <person name="Rosenthal A."/>
            <person name="Cox E.C."/>
            <person name="Chisholm R.L."/>
            <person name="Gibbs R."/>
            <person name="Loomis W.F."/>
            <person name="Platzer M."/>
            <person name="Kay R.R."/>
            <person name="Williams J."/>
            <person name="Dear P.H."/>
            <person name="Noegel A.A."/>
            <person name="Barrell B."/>
            <person name="Kuspa A."/>
        </authorList>
    </citation>
    <scope>NUCLEOTIDE SEQUENCE [LARGE SCALE GENOMIC DNA]</scope>
    <source>
        <strain evidence="6 7">AX4</strain>
    </source>
</reference>
<feature type="disulfide bond" evidence="1">
    <location>
        <begin position="643"/>
        <end position="652"/>
    </location>
</feature>
<feature type="domain" description="EGF-like" evidence="5">
    <location>
        <begin position="620"/>
        <end position="653"/>
    </location>
</feature>
<dbReference type="Pfam" id="PF22933">
    <property type="entry name" value="ComC_SSD"/>
    <property type="match status" value="1"/>
</dbReference>
<feature type="region of interest" description="Disordered" evidence="2">
    <location>
        <begin position="1059"/>
        <end position="1089"/>
    </location>
</feature>
<keyword evidence="3" id="KW-0472">Membrane</keyword>
<dbReference type="VEuPathDB" id="AmoebaDB:DDB_G0289863"/>
<dbReference type="SUPFAM" id="SSF52047">
    <property type="entry name" value="RNI-like"/>
    <property type="match status" value="1"/>
</dbReference>
<protein>
    <recommendedName>
        <fullName evidence="5">EGF-like domain-containing protein</fullName>
    </recommendedName>
</protein>
<dbReference type="AlphaFoldDB" id="Q54GX9"/>
<dbReference type="GlyGen" id="Q54GX9">
    <property type="glycosylation" value="1 site"/>
</dbReference>
<dbReference type="PaxDb" id="44689-DDB0219491"/>
<accession>Q54GX9</accession>
<dbReference type="PhylomeDB" id="Q54GX9"/>
<dbReference type="GeneID" id="8627354"/>
<evidence type="ECO:0000256" key="3">
    <source>
        <dbReference type="SAM" id="Phobius"/>
    </source>
</evidence>
<dbReference type="Pfam" id="PF23106">
    <property type="entry name" value="EGF_Teneurin"/>
    <property type="match status" value="1"/>
</dbReference>
<keyword evidence="3" id="KW-1133">Transmembrane helix</keyword>
<feature type="transmembrane region" description="Helical" evidence="3">
    <location>
        <begin position="1333"/>
        <end position="1357"/>
    </location>
</feature>
<organism evidence="6 7">
    <name type="scientific">Dictyostelium discoideum</name>
    <name type="common">Social amoeba</name>
    <dbReference type="NCBI Taxonomy" id="44689"/>
    <lineage>
        <taxon>Eukaryota</taxon>
        <taxon>Amoebozoa</taxon>
        <taxon>Evosea</taxon>
        <taxon>Eumycetozoa</taxon>
        <taxon>Dictyostelia</taxon>
        <taxon>Dictyosteliales</taxon>
        <taxon>Dictyosteliaceae</taxon>
        <taxon>Dictyostelium</taxon>
    </lineage>
</organism>
<dbReference type="Proteomes" id="UP000002195">
    <property type="component" value="Unassembled WGS sequence"/>
</dbReference>
<dbReference type="eggNOG" id="KOG1225">
    <property type="taxonomic scope" value="Eukaryota"/>
</dbReference>
<dbReference type="EMBL" id="AAFI02000149">
    <property type="protein sequence ID" value="EAL62532.1"/>
    <property type="molecule type" value="Genomic_DNA"/>
</dbReference>
<keyword evidence="4" id="KW-0732">Signal</keyword>
<dbReference type="Gene3D" id="2.10.25.10">
    <property type="entry name" value="Laminin"/>
    <property type="match status" value="3"/>
</dbReference>
<dbReference type="PANTHER" id="PTHR24032">
    <property type="entry name" value="EGF-LIKE DOMAIN-CONTAINING PROTEIN-RELATED-RELATED"/>
    <property type="match status" value="1"/>
</dbReference>
<proteinExistence type="predicted"/>
<dbReference type="InterPro" id="IPR000742">
    <property type="entry name" value="EGF"/>
</dbReference>
<keyword evidence="3" id="KW-0812">Transmembrane</keyword>
<evidence type="ECO:0000259" key="5">
    <source>
        <dbReference type="PROSITE" id="PS50026"/>
    </source>
</evidence>
<dbReference type="InterPro" id="IPR002909">
    <property type="entry name" value="IPT_dom"/>
</dbReference>
<feature type="domain" description="EGF-like" evidence="5">
    <location>
        <begin position="1022"/>
        <end position="1055"/>
    </location>
</feature>
<dbReference type="CDD" id="cd00603">
    <property type="entry name" value="IPT_PCSR"/>
    <property type="match status" value="1"/>
</dbReference>
<dbReference type="InterPro" id="IPR054484">
    <property type="entry name" value="ComC_SSD"/>
</dbReference>
<keyword evidence="7" id="KW-1185">Reference proteome</keyword>
<gene>
    <name evidence="6" type="ORF">DDB_G0289863</name>
</gene>
<comment type="caution">
    <text evidence="6">The sequence shown here is derived from an EMBL/GenBank/DDBJ whole genome shotgun (WGS) entry which is preliminary data.</text>
</comment>
<dbReference type="dictyBase" id="DDB_G0289863"/>
<dbReference type="PROSITE" id="PS00022">
    <property type="entry name" value="EGF_1"/>
    <property type="match status" value="6"/>
</dbReference>
<dbReference type="Pfam" id="PF25024">
    <property type="entry name" value="EGF_TEN"/>
    <property type="match status" value="1"/>
</dbReference>
<feature type="disulfide bond" evidence="1">
    <location>
        <begin position="1045"/>
        <end position="1054"/>
    </location>
</feature>
<dbReference type="PANTHER" id="PTHR24032:SF14">
    <property type="entry name" value="EGF-LIKE DOMAIN-CONTAINING PROTEIN-RELATED"/>
    <property type="match status" value="1"/>
</dbReference>
<sequence>MDNNYYFNVLIFIFIFLSVGSSIDQPLFSSDYNCLNSLLKRLNKLNDPSIQPFWDSGSQSYDFCKLYSCSTGIKEGLVQYYLQSISLKNVTSTPYIMPDIMYSDFQCFDRLNSIEIIGYKVSSDIFMPTITKSSVSSLSLLNCSNVNISTTIQPNITSLIIELSEPLVNSGGIISQSILINLKTFIMKTTIQTPAASSFMYPSFTNGAPSITIQMDTFVFVTTNIPDLSKYTITNVEITVPQLIDISKLNTFIKVKNLILDFPINSIDFPTLFTSTDNILETLILKSSINSPSTLIDFARSKSLKSFTYIQRANPPIPFTFGTTASFPFSTLPISLEEINFENAGISTFGNGSIFVNLKKINFASNKITGTLPSAIPSFLSLSLKGNYYFGSIPNKTYCNMIFDVSNNIKIEGELPQCFSCYLPTQPSVFKLFNGTQIKLDSIKQDNCTLKAIPNLTIIEKKKFQLSGENLGYELPFSYSDAQLTNKQMVIPNKLFTGTILRELEDVIVFTFMGSNYTLQTKSIEPNYTTVFGSSRGSTQNTFQFFGKYFTYNESQVNITVNGYTCKVISTAFETIQCDTINEYGAPVVLSTDKSYFVCYISISNYTNQLTLSSTSKVSQVNVCTNLCNNGGICNTLVGSCVCPSTWTGSDCTTKDLDCPSNCTYPNGVCDRLTGVCSCTTKWNASDCSNPVPSCIDSCVNGVCNINNNKCQCLTNWTGIDCTTKDLDCPSNCNYPNGVCDRLTGVCSCTTKGDTSDCSIPVPTCPVTCNNGICNSITKKCECLPTWTGIDCTTRDFDCPNNCTYPNGNCNRLTGECGCTSKWNSSDCSNPVPTCPDTCNNGICNANTKKCECRPTWTGTDCTTRDFDCPNNCTYPNGDCNRLNGVCTCKSDWQSQDCINPFKICIGGCNERESGSKCNNFTGECSCTSDYTGSNCLVASQYISSIEPTTTDGGLVKMWGWFGKNRTDDLSIQIGSLVCSVTLVNSSYIECEIGPDSGTKSVTIIQNGLKYTGNDIYHYTEITYKCPNDCSGHGTCNKLVGQCKCSSGWGGFDCNAKSTTGPTTSTSSTTTTSSPSTTTSQTQQPTSTPEQIIIPDTITKVNKTEGSALINNEKTTYEIKIISLVELSYDQSIVKTSPLNNRWNVDTSIENKFTFNQTLNNTNCEIIYSIEELKETRDYSFAGLDLTLDKGSIKISVEIKNYPYLNSLNTLQLQMESKIGETTNSNENNNNECNKENTQIDTNQLDKNQVLNYVTISKDQKILYGRFINRVVSDSKPTFITTSIIQTNQSDSIILGLNLPHCKQSCLIDPDFSVLVSSNYRQCSNGNDGRASWVLPVAIVVPCVAVAAILIIGSVVYRKNRTSILLAKEKYSFNLKKYSKKSNSDLYMPD</sequence>
<dbReference type="Pfam" id="PF01833">
    <property type="entry name" value="TIG"/>
    <property type="match status" value="1"/>
</dbReference>
<feature type="chain" id="PRO_5004249482" description="EGF-like domain-containing protein" evidence="4">
    <location>
        <begin position="23"/>
        <end position="1390"/>
    </location>
</feature>
<feature type="disulfide bond" evidence="1">
    <location>
        <begin position="1026"/>
        <end position="1036"/>
    </location>
</feature>
<comment type="caution">
    <text evidence="1">Lacks conserved residue(s) required for the propagation of feature annotation.</text>
</comment>
<evidence type="ECO:0000256" key="1">
    <source>
        <dbReference type="PROSITE-ProRule" id="PRU00076"/>
    </source>
</evidence>
<keyword evidence="1" id="KW-0245">EGF-like domain</keyword>
<dbReference type="KEGG" id="ddi:DDB_G0289863"/>
<dbReference type="RefSeq" id="XP_636028.1">
    <property type="nucleotide sequence ID" value="XM_630936.1"/>
</dbReference>
<feature type="signal peptide" evidence="4">
    <location>
        <begin position="1"/>
        <end position="22"/>
    </location>
</feature>
<dbReference type="InParanoid" id="Q54GX9"/>